<comment type="caution">
    <text evidence="3">The sequence shown here is derived from an EMBL/GenBank/DDBJ whole genome shotgun (WGS) entry which is preliminary data.</text>
</comment>
<evidence type="ECO:0000256" key="2">
    <source>
        <dbReference type="SAM" id="SignalP"/>
    </source>
</evidence>
<name>A0ABQ2JIN9_9SPHN</name>
<dbReference type="EMBL" id="BMLK01000005">
    <property type="protein sequence ID" value="GGN46033.1"/>
    <property type="molecule type" value="Genomic_DNA"/>
</dbReference>
<proteinExistence type="predicted"/>
<keyword evidence="2" id="KW-0732">Signal</keyword>
<reference evidence="4" key="1">
    <citation type="journal article" date="2019" name="Int. J. Syst. Evol. Microbiol.">
        <title>The Global Catalogue of Microorganisms (GCM) 10K type strain sequencing project: providing services to taxonomists for standard genome sequencing and annotation.</title>
        <authorList>
            <consortium name="The Broad Institute Genomics Platform"/>
            <consortium name="The Broad Institute Genome Sequencing Center for Infectious Disease"/>
            <person name="Wu L."/>
            <person name="Ma J."/>
        </authorList>
    </citation>
    <scope>NUCLEOTIDE SEQUENCE [LARGE SCALE GENOMIC DNA]</scope>
    <source>
        <strain evidence="4">CGMCC 1.6784</strain>
    </source>
</reference>
<dbReference type="Pfam" id="PF07813">
    <property type="entry name" value="LTXXQ"/>
    <property type="match status" value="1"/>
</dbReference>
<feature type="chain" id="PRO_5045791082" description="LTXXQ motif family protein" evidence="2">
    <location>
        <begin position="27"/>
        <end position="205"/>
    </location>
</feature>
<feature type="signal peptide" evidence="2">
    <location>
        <begin position="1"/>
        <end position="26"/>
    </location>
</feature>
<dbReference type="InterPro" id="IPR012899">
    <property type="entry name" value="LTXXQ"/>
</dbReference>
<evidence type="ECO:0000313" key="4">
    <source>
        <dbReference type="Proteomes" id="UP000605099"/>
    </source>
</evidence>
<dbReference type="Proteomes" id="UP000605099">
    <property type="component" value="Unassembled WGS sequence"/>
</dbReference>
<accession>A0ABQ2JIN9</accession>
<gene>
    <name evidence="3" type="ORF">GCM10011349_12710</name>
</gene>
<sequence length="205" mass="21968">MNGFGQVGIGAMALAMLAASPAVVHAQDTHSGHHPTDAPAATPQPSTQPPAQPDTMKGMAGKEMPMKGQMMDGMPMCGMMGEGMNMAAHVEQRLGAIRSELSITSAQSQAWDAYASALRGVAANMDNMRASMMAGHQGNATISPIARLDRHEHMLEAMRDNIRTLRPALERLYAGLSPEQKQKADTLLSPQGMMQQMPMSGKMRR</sequence>
<keyword evidence="4" id="KW-1185">Reference proteome</keyword>
<evidence type="ECO:0000256" key="1">
    <source>
        <dbReference type="SAM" id="MobiDB-lite"/>
    </source>
</evidence>
<evidence type="ECO:0008006" key="5">
    <source>
        <dbReference type="Google" id="ProtNLM"/>
    </source>
</evidence>
<feature type="region of interest" description="Disordered" evidence="1">
    <location>
        <begin position="25"/>
        <end position="62"/>
    </location>
</feature>
<protein>
    <recommendedName>
        <fullName evidence="5">LTXXQ motif family protein</fullName>
    </recommendedName>
</protein>
<evidence type="ECO:0000313" key="3">
    <source>
        <dbReference type="EMBL" id="GGN46033.1"/>
    </source>
</evidence>
<dbReference type="RefSeq" id="WP_188818853.1">
    <property type="nucleotide sequence ID" value="NZ_BMLK01000005.1"/>
</dbReference>
<organism evidence="3 4">
    <name type="scientific">Novosphingobium indicum</name>
    <dbReference type="NCBI Taxonomy" id="462949"/>
    <lineage>
        <taxon>Bacteria</taxon>
        <taxon>Pseudomonadati</taxon>
        <taxon>Pseudomonadota</taxon>
        <taxon>Alphaproteobacteria</taxon>
        <taxon>Sphingomonadales</taxon>
        <taxon>Sphingomonadaceae</taxon>
        <taxon>Novosphingobium</taxon>
    </lineage>
</organism>
<feature type="compositionally biased region" description="Basic and acidic residues" evidence="1">
    <location>
        <begin position="27"/>
        <end position="36"/>
    </location>
</feature>